<dbReference type="RefSeq" id="XP_060338112.1">
    <property type="nucleotide sequence ID" value="XM_060480538.1"/>
</dbReference>
<accession>A0AA39NLI0</accession>
<dbReference type="GeneID" id="85364086"/>
<comment type="caution">
    <text evidence="1">The sequence shown here is derived from an EMBL/GenBank/DDBJ whole genome shotgun (WGS) entry which is preliminary data.</text>
</comment>
<protein>
    <submittedName>
        <fullName evidence="1">Uncharacterized protein</fullName>
    </submittedName>
</protein>
<dbReference type="AlphaFoldDB" id="A0AA39NLI0"/>
<keyword evidence="2" id="KW-1185">Reference proteome</keyword>
<evidence type="ECO:0000313" key="1">
    <source>
        <dbReference type="EMBL" id="KAK0467837.1"/>
    </source>
</evidence>
<name>A0AA39NLI0_ARMTA</name>
<organism evidence="1 2">
    <name type="scientific">Armillaria tabescens</name>
    <name type="common">Ringless honey mushroom</name>
    <name type="synonym">Agaricus tabescens</name>
    <dbReference type="NCBI Taxonomy" id="1929756"/>
    <lineage>
        <taxon>Eukaryota</taxon>
        <taxon>Fungi</taxon>
        <taxon>Dikarya</taxon>
        <taxon>Basidiomycota</taxon>
        <taxon>Agaricomycotina</taxon>
        <taxon>Agaricomycetes</taxon>
        <taxon>Agaricomycetidae</taxon>
        <taxon>Agaricales</taxon>
        <taxon>Marasmiineae</taxon>
        <taxon>Physalacriaceae</taxon>
        <taxon>Desarmillaria</taxon>
    </lineage>
</organism>
<reference evidence="1" key="1">
    <citation type="submission" date="2023-06" db="EMBL/GenBank/DDBJ databases">
        <authorList>
            <consortium name="Lawrence Berkeley National Laboratory"/>
            <person name="Ahrendt S."/>
            <person name="Sahu N."/>
            <person name="Indic B."/>
            <person name="Wong-Bajracharya J."/>
            <person name="Merenyi Z."/>
            <person name="Ke H.-M."/>
            <person name="Monk M."/>
            <person name="Kocsube S."/>
            <person name="Drula E."/>
            <person name="Lipzen A."/>
            <person name="Balint B."/>
            <person name="Henrissat B."/>
            <person name="Andreopoulos B."/>
            <person name="Martin F.M."/>
            <person name="Harder C.B."/>
            <person name="Rigling D."/>
            <person name="Ford K.L."/>
            <person name="Foster G.D."/>
            <person name="Pangilinan J."/>
            <person name="Papanicolaou A."/>
            <person name="Barry K."/>
            <person name="LaButti K."/>
            <person name="Viragh M."/>
            <person name="Koriabine M."/>
            <person name="Yan M."/>
            <person name="Riley R."/>
            <person name="Champramary S."/>
            <person name="Plett K.L."/>
            <person name="Tsai I.J."/>
            <person name="Slot J."/>
            <person name="Sipos G."/>
            <person name="Plett J."/>
            <person name="Nagy L.G."/>
            <person name="Grigoriev I.V."/>
        </authorList>
    </citation>
    <scope>NUCLEOTIDE SEQUENCE</scope>
    <source>
        <strain evidence="1">CCBAS 213</strain>
    </source>
</reference>
<sequence>MDVNIIPYEIVKASIATAKSAGKLETGEYNTNAHSYESIQSVIPRSPDSILIHRMPDMTVEHLTNWVDLIMTTRREDPANVHVFHLPPVLVSEILAAANVWVFRKREPPEMDELVSMFPRFTVAGIPTSSVFAAKEYFLRLDFCSAKDSEASNSSVDDVAGINEMLYKSRRACRALADELERRKGQPVNLFLLPFNHDIDPAREYRVFVPPSESVLLVSAISQYRWHKPFYETDRSAAMCRAREVYEGAIQISEAIFEHAETLPQQWGGAAYGDQPLWCYERLWNELVPLDQRREIVVRRM</sequence>
<proteinExistence type="predicted"/>
<dbReference type="EMBL" id="JAUEPS010000002">
    <property type="protein sequence ID" value="KAK0467837.1"/>
    <property type="molecule type" value="Genomic_DNA"/>
</dbReference>
<evidence type="ECO:0000313" key="2">
    <source>
        <dbReference type="Proteomes" id="UP001175211"/>
    </source>
</evidence>
<dbReference type="Proteomes" id="UP001175211">
    <property type="component" value="Unassembled WGS sequence"/>
</dbReference>
<gene>
    <name evidence="1" type="ORF">EV420DRAFT_1758078</name>
</gene>